<dbReference type="PANTHER" id="PTHR12526">
    <property type="entry name" value="GLYCOSYLTRANSFERASE"/>
    <property type="match status" value="1"/>
</dbReference>
<dbReference type="AlphaFoldDB" id="A0A8J3MCW3"/>
<protein>
    <recommendedName>
        <fullName evidence="3">Glycosyl transferase family 1 domain-containing protein</fullName>
    </recommendedName>
</protein>
<evidence type="ECO:0000256" key="2">
    <source>
        <dbReference type="ARBA" id="ARBA00022679"/>
    </source>
</evidence>
<comment type="caution">
    <text evidence="4">The sequence shown here is derived from an EMBL/GenBank/DDBJ whole genome shotgun (WGS) entry which is preliminary data.</text>
</comment>
<keyword evidence="5" id="KW-1185">Reference proteome</keyword>
<evidence type="ECO:0000259" key="3">
    <source>
        <dbReference type="Pfam" id="PF00534"/>
    </source>
</evidence>
<sequence>METLFLTLGAVFYRHNGRLFIEAQTASGLKAWHQHFDRVIACSICKAGLPPKGWVDAEAEGIVLPEFELIELPDGYHLPVFLKTRAEVRQIMLDALCRADYRLFAIGGWVGDWGVVGARLASDNGLPHGIWFDRVESQVFAASHDGSLKGRLKARIKSAITARTELELLGRADLALLHGQTVYDSFVDWTRNAQIVEDIHLEASDHIPEAELAEKLGSAETDVLRIAYVGRADRMKGGLLWVEALARLAKTGVDFVAEWAGDGPLLEEMRDLADQRGIADRIRFHGFVSDRQKVLGILRRAHLLLFCHMTDESPRNLIEALFAATPLIGFRDTYAGRLVSEQGAGILVDRSDVAALAEALSGLEADRAKLCDLIEKAGRSGLHLTRSQVFAHRAKIVKDNLGHDREAA</sequence>
<feature type="domain" description="Glycosyl transferase family 1" evidence="3">
    <location>
        <begin position="222"/>
        <end position="377"/>
    </location>
</feature>
<keyword evidence="2" id="KW-0808">Transferase</keyword>
<evidence type="ECO:0000313" key="5">
    <source>
        <dbReference type="Proteomes" id="UP000611500"/>
    </source>
</evidence>
<reference evidence="4" key="2">
    <citation type="submission" date="2020-09" db="EMBL/GenBank/DDBJ databases">
        <authorList>
            <person name="Sun Q."/>
            <person name="Zhou Y."/>
        </authorList>
    </citation>
    <scope>NUCLEOTIDE SEQUENCE</scope>
    <source>
        <strain evidence="4">CGMCC 1.7081</strain>
    </source>
</reference>
<evidence type="ECO:0000256" key="1">
    <source>
        <dbReference type="ARBA" id="ARBA00022676"/>
    </source>
</evidence>
<dbReference type="Pfam" id="PF00534">
    <property type="entry name" value="Glycos_transf_1"/>
    <property type="match status" value="1"/>
</dbReference>
<keyword evidence="1" id="KW-0328">Glycosyltransferase</keyword>
<accession>A0A8J3MCW3</accession>
<dbReference type="Gene3D" id="3.40.50.2000">
    <property type="entry name" value="Glycogen Phosphorylase B"/>
    <property type="match status" value="1"/>
</dbReference>
<dbReference type="PANTHER" id="PTHR12526:SF510">
    <property type="entry name" value="D-INOSITOL 3-PHOSPHATE GLYCOSYLTRANSFERASE"/>
    <property type="match status" value="1"/>
</dbReference>
<dbReference type="RefSeq" id="WP_051312087.1">
    <property type="nucleotide sequence ID" value="NZ_BNAP01000001.1"/>
</dbReference>
<proteinExistence type="predicted"/>
<dbReference type="Proteomes" id="UP000611500">
    <property type="component" value="Unassembled WGS sequence"/>
</dbReference>
<name>A0A8J3MCW3_9RHOB</name>
<reference evidence="4" key="1">
    <citation type="journal article" date="2014" name="Int. J. Syst. Evol. Microbiol.">
        <title>Complete genome sequence of Corynebacterium casei LMG S-19264T (=DSM 44701T), isolated from a smear-ripened cheese.</title>
        <authorList>
            <consortium name="US DOE Joint Genome Institute (JGI-PGF)"/>
            <person name="Walter F."/>
            <person name="Albersmeier A."/>
            <person name="Kalinowski J."/>
            <person name="Ruckert C."/>
        </authorList>
    </citation>
    <scope>NUCLEOTIDE SEQUENCE</scope>
    <source>
        <strain evidence="4">CGMCC 1.7081</strain>
    </source>
</reference>
<gene>
    <name evidence="4" type="ORF">GCM10010961_02260</name>
</gene>
<dbReference type="GO" id="GO:0016757">
    <property type="term" value="F:glycosyltransferase activity"/>
    <property type="evidence" value="ECO:0007669"/>
    <property type="project" value="UniProtKB-KW"/>
</dbReference>
<dbReference type="EMBL" id="BNAP01000001">
    <property type="protein sequence ID" value="GHG79831.1"/>
    <property type="molecule type" value="Genomic_DNA"/>
</dbReference>
<dbReference type="SUPFAM" id="SSF53756">
    <property type="entry name" value="UDP-Glycosyltransferase/glycogen phosphorylase"/>
    <property type="match status" value="1"/>
</dbReference>
<evidence type="ECO:0000313" key="4">
    <source>
        <dbReference type="EMBL" id="GHG79831.1"/>
    </source>
</evidence>
<dbReference type="InterPro" id="IPR001296">
    <property type="entry name" value="Glyco_trans_1"/>
</dbReference>
<organism evidence="4 5">
    <name type="scientific">Pseudodonghicola xiamenensis</name>
    <dbReference type="NCBI Taxonomy" id="337702"/>
    <lineage>
        <taxon>Bacteria</taxon>
        <taxon>Pseudomonadati</taxon>
        <taxon>Pseudomonadota</taxon>
        <taxon>Alphaproteobacteria</taxon>
        <taxon>Rhodobacterales</taxon>
        <taxon>Paracoccaceae</taxon>
        <taxon>Pseudodonghicola</taxon>
    </lineage>
</organism>